<gene>
    <name evidence="1" type="ORF">CITCOLO1_LOCUS5049</name>
</gene>
<organism evidence="1 2">
    <name type="scientific">Citrullus colocynthis</name>
    <name type="common">colocynth</name>
    <dbReference type="NCBI Taxonomy" id="252529"/>
    <lineage>
        <taxon>Eukaryota</taxon>
        <taxon>Viridiplantae</taxon>
        <taxon>Streptophyta</taxon>
        <taxon>Embryophyta</taxon>
        <taxon>Tracheophyta</taxon>
        <taxon>Spermatophyta</taxon>
        <taxon>Magnoliopsida</taxon>
        <taxon>eudicotyledons</taxon>
        <taxon>Gunneridae</taxon>
        <taxon>Pentapetalae</taxon>
        <taxon>rosids</taxon>
        <taxon>fabids</taxon>
        <taxon>Cucurbitales</taxon>
        <taxon>Cucurbitaceae</taxon>
        <taxon>Benincaseae</taxon>
        <taxon>Citrullus</taxon>
    </lineage>
</organism>
<evidence type="ECO:0000313" key="1">
    <source>
        <dbReference type="EMBL" id="CAK9313335.1"/>
    </source>
</evidence>
<reference evidence="1 2" key="1">
    <citation type="submission" date="2024-03" db="EMBL/GenBank/DDBJ databases">
        <authorList>
            <person name="Gkanogiannis A."/>
            <person name="Becerra Lopez-Lavalle L."/>
        </authorList>
    </citation>
    <scope>NUCLEOTIDE SEQUENCE [LARGE SCALE GENOMIC DNA]</scope>
</reference>
<dbReference type="Proteomes" id="UP001642487">
    <property type="component" value="Chromosome 11"/>
</dbReference>
<keyword evidence="2" id="KW-1185">Reference proteome</keyword>
<proteinExistence type="predicted"/>
<dbReference type="EMBL" id="OZ021745">
    <property type="protein sequence ID" value="CAK9313335.1"/>
    <property type="molecule type" value="Genomic_DNA"/>
</dbReference>
<protein>
    <submittedName>
        <fullName evidence="1">Uncharacterized protein</fullName>
    </submittedName>
</protein>
<name>A0ABP0XYU7_9ROSI</name>
<sequence length="71" mass="8009">MPGSYSSSYTNCDLPLSPFSLLVTQFGTSSELLISRLIVSVCFSLSRRFKAYFFVNLFCREGQIQLGRICI</sequence>
<evidence type="ECO:0000313" key="2">
    <source>
        <dbReference type="Proteomes" id="UP001642487"/>
    </source>
</evidence>
<accession>A0ABP0XYU7</accession>